<dbReference type="GO" id="GO:0008233">
    <property type="term" value="F:peptidase activity"/>
    <property type="evidence" value="ECO:0007669"/>
    <property type="project" value="UniProtKB-KW"/>
</dbReference>
<evidence type="ECO:0000313" key="10">
    <source>
        <dbReference type="EMBL" id="ACS80485.1"/>
    </source>
</evidence>
<feature type="transmembrane region" description="Helical" evidence="8">
    <location>
        <begin position="33"/>
        <end position="49"/>
    </location>
</feature>
<protein>
    <submittedName>
        <fullName evidence="10">Eight transmembrane protein EpsH</fullName>
    </submittedName>
</protein>
<evidence type="ECO:0000256" key="8">
    <source>
        <dbReference type="SAM" id="Phobius"/>
    </source>
</evidence>
<dbReference type="AlphaFoldDB" id="C6BXH9"/>
<keyword evidence="11" id="KW-1185">Reference proteome</keyword>
<dbReference type="HOGENOM" id="CLU_039817_1_0_7"/>
<dbReference type="InterPro" id="IPR013426">
    <property type="entry name" value="EpsH-like"/>
</dbReference>
<feature type="transmembrane region" description="Helical" evidence="8">
    <location>
        <begin position="112"/>
        <end position="130"/>
    </location>
</feature>
<evidence type="ECO:0000256" key="2">
    <source>
        <dbReference type="ARBA" id="ARBA00022475"/>
    </source>
</evidence>
<feature type="transmembrane region" description="Helical" evidence="8">
    <location>
        <begin position="205"/>
        <end position="228"/>
    </location>
</feature>
<dbReference type="RefSeq" id="WP_015852301.1">
    <property type="nucleotide sequence ID" value="NC_012881.1"/>
</dbReference>
<keyword evidence="3" id="KW-0645">Protease</keyword>
<keyword evidence="5" id="KW-0378">Hydrolase</keyword>
<gene>
    <name evidence="10" type="ordered locus">Desal_2429</name>
</gene>
<feature type="transmembrane region" description="Helical" evidence="8">
    <location>
        <begin position="248"/>
        <end position="269"/>
    </location>
</feature>
<dbReference type="GO" id="GO:0006508">
    <property type="term" value="P:proteolysis"/>
    <property type="evidence" value="ECO:0007669"/>
    <property type="project" value="UniProtKB-KW"/>
</dbReference>
<dbReference type="EMBL" id="CP001649">
    <property type="protein sequence ID" value="ACS80485.1"/>
    <property type="molecule type" value="Genomic_DNA"/>
</dbReference>
<keyword evidence="6 8" id="KW-1133">Transmembrane helix</keyword>
<dbReference type="eggNOG" id="COG1269">
    <property type="taxonomic scope" value="Bacteria"/>
</dbReference>
<dbReference type="InterPro" id="IPR026392">
    <property type="entry name" value="Exo/Archaeosortase_dom"/>
</dbReference>
<keyword evidence="2" id="KW-1003">Cell membrane</keyword>
<dbReference type="InterPro" id="IPR026491">
    <property type="entry name" value="ExosortD_VPLPA"/>
</dbReference>
<evidence type="ECO:0000256" key="3">
    <source>
        <dbReference type="ARBA" id="ARBA00022670"/>
    </source>
</evidence>
<evidence type="ECO:0000256" key="6">
    <source>
        <dbReference type="ARBA" id="ARBA00022989"/>
    </source>
</evidence>
<dbReference type="GO" id="GO:0005886">
    <property type="term" value="C:plasma membrane"/>
    <property type="evidence" value="ECO:0007669"/>
    <property type="project" value="UniProtKB-SubCell"/>
</dbReference>
<dbReference type="InterPro" id="IPR019127">
    <property type="entry name" value="Exosortase"/>
</dbReference>
<evidence type="ECO:0000256" key="5">
    <source>
        <dbReference type="ARBA" id="ARBA00022801"/>
    </source>
</evidence>
<sequence length="502" mass="56927">MAALFSFISVIAAWVMLYWDSFPPLLRRWNTDDYSYCWLVVPLALYVAWQRKDLLPKVITPSPGSGYLTLLLSGVLFFLGKAAAVDALVFASMWLTVVSVVLFVYGWRSMKAFFFPLLVLAFAVPPPPFINRILTFKLRLISSDISVRMMQFIDIPVFREGNVIDLGVIQLHVVDACSGLRYVFPTILLGILMGYWFNSRTWQRVLVVLSTVPTAIFANALRIAIVGYLARNVSVETAESFFHDASGVVIYVLSIIVLATWSLLLNLLASRKPEQRAVSRPGYYGVPTGRALHVFLMAAVLGIYFAGNMYLFTGRVVPQRTSFDNFPLEIGDYIGKKQFYDDKIIESLGSDDYLSGIFRDKRTGREILLMVTYYDYQEPQRAAHNPVSCLLGGGGWSVASSRDLPADPQKGRPFKVRRLLLDKPGQQLLAFYWFQQRGRVITDEYMNKVYLAVDSITQKRTDGALIRVELLLREDESVEQGQQILEDFIKNFSSRLKPYIPE</sequence>
<evidence type="ECO:0000313" key="11">
    <source>
        <dbReference type="Proteomes" id="UP000002601"/>
    </source>
</evidence>
<feature type="domain" description="Methanolan biosynthesis EpsI" evidence="9">
    <location>
        <begin position="296"/>
        <end position="499"/>
    </location>
</feature>
<dbReference type="OrthoDB" id="9797363at2"/>
<evidence type="ECO:0000256" key="7">
    <source>
        <dbReference type="ARBA" id="ARBA00023136"/>
    </source>
</evidence>
<dbReference type="STRING" id="526222.Desal_2429"/>
<dbReference type="NCBIfam" id="TIGR02914">
    <property type="entry name" value="EpsI_fam"/>
    <property type="match status" value="1"/>
</dbReference>
<evidence type="ECO:0000256" key="1">
    <source>
        <dbReference type="ARBA" id="ARBA00004651"/>
    </source>
</evidence>
<name>C6BXH9_MARSD</name>
<feature type="transmembrane region" description="Helical" evidence="8">
    <location>
        <begin position="290"/>
        <end position="312"/>
    </location>
</feature>
<keyword evidence="4 8" id="KW-0812">Transmembrane</keyword>
<evidence type="ECO:0000259" key="9">
    <source>
        <dbReference type="Pfam" id="PF11984"/>
    </source>
</evidence>
<dbReference type="KEGG" id="dsa:Desal_2429"/>
<dbReference type="NCBIfam" id="TIGR04178">
    <property type="entry name" value="exo_archaeo"/>
    <property type="match status" value="1"/>
</dbReference>
<proteinExistence type="predicted"/>
<comment type="subcellular location">
    <subcellularLocation>
        <location evidence="1">Cell membrane</location>
        <topology evidence="1">Multi-pass membrane protein</topology>
    </subcellularLocation>
</comment>
<reference evidence="10 11" key="1">
    <citation type="submission" date="2009-06" db="EMBL/GenBank/DDBJ databases">
        <title>Complete sequence of Desulfovibrio salexigens DSM 2638.</title>
        <authorList>
            <consortium name="US DOE Joint Genome Institute"/>
            <person name="Lucas S."/>
            <person name="Copeland A."/>
            <person name="Lapidus A."/>
            <person name="Glavina del Rio T."/>
            <person name="Tice H."/>
            <person name="Bruce D."/>
            <person name="Goodwin L."/>
            <person name="Pitluck S."/>
            <person name="Munk A.C."/>
            <person name="Brettin T."/>
            <person name="Detter J.C."/>
            <person name="Han C."/>
            <person name="Tapia R."/>
            <person name="Larimer F."/>
            <person name="Land M."/>
            <person name="Hauser L."/>
            <person name="Kyrpides N."/>
            <person name="Anderson I."/>
            <person name="Wall J.D."/>
            <person name="Arkin A.P."/>
            <person name="Dehal P."/>
            <person name="Chivian D."/>
            <person name="Giles B."/>
            <person name="Hazen T.C."/>
        </authorList>
    </citation>
    <scope>NUCLEOTIDE SEQUENCE [LARGE SCALE GENOMIC DNA]</scope>
    <source>
        <strain evidence="11">ATCC 14822 / DSM 2638 / NCIMB 8403 / VKM B-1763</strain>
    </source>
</reference>
<dbReference type="Pfam" id="PF09721">
    <property type="entry name" value="Exosortase_EpsH"/>
    <property type="match status" value="1"/>
</dbReference>
<feature type="transmembrane region" description="Helical" evidence="8">
    <location>
        <begin position="61"/>
        <end position="79"/>
    </location>
</feature>
<evidence type="ECO:0000256" key="4">
    <source>
        <dbReference type="ARBA" id="ARBA00022692"/>
    </source>
</evidence>
<feature type="transmembrane region" description="Helical" evidence="8">
    <location>
        <begin position="180"/>
        <end position="198"/>
    </location>
</feature>
<feature type="transmembrane region" description="Helical" evidence="8">
    <location>
        <begin position="85"/>
        <end position="105"/>
    </location>
</feature>
<dbReference type="NCBIfam" id="TIGR04152">
    <property type="entry name" value="exosort_VPLPA"/>
    <property type="match status" value="1"/>
</dbReference>
<accession>C6BXH9</accession>
<dbReference type="NCBIfam" id="TIGR02602">
    <property type="entry name" value="8TM_EpsH"/>
    <property type="match status" value="1"/>
</dbReference>
<keyword evidence="7 8" id="KW-0472">Membrane</keyword>
<dbReference type="Proteomes" id="UP000002601">
    <property type="component" value="Chromosome"/>
</dbReference>
<organism evidence="10 11">
    <name type="scientific">Maridesulfovibrio salexigens (strain ATCC 14822 / DSM 2638 / NCIMB 8403 / VKM B-1763)</name>
    <name type="common">Desulfovibrio salexigens</name>
    <dbReference type="NCBI Taxonomy" id="526222"/>
    <lineage>
        <taxon>Bacteria</taxon>
        <taxon>Pseudomonadati</taxon>
        <taxon>Thermodesulfobacteriota</taxon>
        <taxon>Desulfovibrionia</taxon>
        <taxon>Desulfovibrionales</taxon>
        <taxon>Desulfovibrionaceae</taxon>
        <taxon>Maridesulfovibrio</taxon>
    </lineage>
</organism>
<dbReference type="InterPro" id="IPR014263">
    <property type="entry name" value="Methanolan_biosynth_EpsI"/>
</dbReference>
<dbReference type="Pfam" id="PF11984">
    <property type="entry name" value="DUF3485"/>
    <property type="match status" value="1"/>
</dbReference>